<dbReference type="AlphaFoldDB" id="A0A1I4QTW0"/>
<keyword evidence="3" id="KW-1185">Reference proteome</keyword>
<evidence type="ECO:0000313" key="3">
    <source>
        <dbReference type="Proteomes" id="UP000182961"/>
    </source>
</evidence>
<organism evidence="2 3">
    <name type="scientific">Flavobacterium succinicans</name>
    <dbReference type="NCBI Taxonomy" id="29536"/>
    <lineage>
        <taxon>Bacteria</taxon>
        <taxon>Pseudomonadati</taxon>
        <taxon>Bacteroidota</taxon>
        <taxon>Flavobacteriia</taxon>
        <taxon>Flavobacteriales</taxon>
        <taxon>Flavobacteriaceae</taxon>
        <taxon>Flavobacterium</taxon>
    </lineage>
</organism>
<sequence length="427" mass="46761">MQKIFTYTLAAVLLISTYSNAQEIKEAKKTDSTFIYKNGEGTFINLGKKNKSVINISGTIQSGAAFNKADNGTDTENTSRMSINMARIYLNGSFLNDKARIGLVTDFTGTKGLLEAWVGLNLYKKNAYLYFGEKRTNTNNRLALEDERFAQNISQTIAGQSNDGIAYGGLMQNFVGATREGGLFIETNFTIGGVRLYPSVSITTGDGQIAFGEKADSGLKYGGRLDIMPLGDFIKNNAFISHDLYYEPSLKVAFGVAGSYNVKASEARGSGNGIITGIFDKDGKAAYADYRKVVTDFIVKYKGFSFIGEYTHASVNGKDLYSNSSASTLLNAETSASKYNMGYGVNLQSSYVTRNGWAFDTRVSFIEPEVASVTSLVQKENWYTVGVNKYLKNNALKIGLNTSYVDRKIEPTNTSNWNTNLGVQLTF</sequence>
<evidence type="ECO:0008006" key="4">
    <source>
        <dbReference type="Google" id="ProtNLM"/>
    </source>
</evidence>
<evidence type="ECO:0000256" key="1">
    <source>
        <dbReference type="SAM" id="SignalP"/>
    </source>
</evidence>
<dbReference type="RefSeq" id="WP_024982483.1">
    <property type="nucleotide sequence ID" value="NZ_CBCRUM010000019.1"/>
</dbReference>
<accession>A0A1I4QTW0</accession>
<protein>
    <recommendedName>
        <fullName evidence="4">Phosphate-selective porin O and P</fullName>
    </recommendedName>
</protein>
<gene>
    <name evidence="2" type="ORF">SAMN05444143_10140</name>
</gene>
<name>A0A1I4QTW0_9FLAO</name>
<dbReference type="Gene3D" id="2.40.160.10">
    <property type="entry name" value="Porin"/>
    <property type="match status" value="1"/>
</dbReference>
<reference evidence="3" key="1">
    <citation type="submission" date="2016-10" db="EMBL/GenBank/DDBJ databases">
        <authorList>
            <person name="Varghese N."/>
            <person name="Submissions S."/>
        </authorList>
    </citation>
    <scope>NUCLEOTIDE SEQUENCE [LARGE SCALE GENOMIC DNA]</scope>
    <source>
        <strain evidence="3">DSM 4002</strain>
    </source>
</reference>
<dbReference type="InterPro" id="IPR023614">
    <property type="entry name" value="Porin_dom_sf"/>
</dbReference>
<feature type="signal peptide" evidence="1">
    <location>
        <begin position="1"/>
        <end position="21"/>
    </location>
</feature>
<proteinExistence type="predicted"/>
<dbReference type="eggNOG" id="COG3746">
    <property type="taxonomic scope" value="Bacteria"/>
</dbReference>
<evidence type="ECO:0000313" key="2">
    <source>
        <dbReference type="EMBL" id="SFM43175.1"/>
    </source>
</evidence>
<keyword evidence="1" id="KW-0732">Signal</keyword>
<feature type="chain" id="PRO_5010357831" description="Phosphate-selective porin O and P" evidence="1">
    <location>
        <begin position="22"/>
        <end position="427"/>
    </location>
</feature>
<dbReference type="Proteomes" id="UP000182961">
    <property type="component" value="Unassembled WGS sequence"/>
</dbReference>
<dbReference type="EMBL" id="FOUT01000001">
    <property type="protein sequence ID" value="SFM43175.1"/>
    <property type="molecule type" value="Genomic_DNA"/>
</dbReference>